<sequence>MSFKYQAPENFKATSLEIAGTTYKVERGVIESDADIAHILAPHGFKRAVPETKAEPKKETAAAK</sequence>
<dbReference type="RefSeq" id="WP_121594766.1">
    <property type="nucleotide sequence ID" value="NZ_RCHD01000038.1"/>
</dbReference>
<proteinExistence type="predicted"/>
<gene>
    <name evidence="1" type="ORF">D9K80_13960</name>
</gene>
<name>A0A498CXY2_9GAMM</name>
<accession>A0A498CXY2</accession>
<evidence type="ECO:0000313" key="2">
    <source>
        <dbReference type="Proteomes" id="UP000267166"/>
    </source>
</evidence>
<reference evidence="1 2" key="1">
    <citation type="submission" date="2018-09" db="EMBL/GenBank/DDBJ databases">
        <title>The draft genome of Acinetobacter sp. strains.</title>
        <authorList>
            <person name="Qin J."/>
            <person name="Feng Y."/>
            <person name="Zong Z."/>
        </authorList>
    </citation>
    <scope>NUCLEOTIDE SEQUENCE [LARGE SCALE GENOMIC DNA]</scope>
    <source>
        <strain evidence="1 2">WCHAc060003</strain>
    </source>
</reference>
<dbReference type="EMBL" id="RCHD01000038">
    <property type="protein sequence ID" value="RLL32520.1"/>
    <property type="molecule type" value="Genomic_DNA"/>
</dbReference>
<protein>
    <submittedName>
        <fullName evidence="1">Uncharacterized protein</fullName>
    </submittedName>
</protein>
<evidence type="ECO:0000313" key="1">
    <source>
        <dbReference type="EMBL" id="RLL32520.1"/>
    </source>
</evidence>
<dbReference type="AlphaFoldDB" id="A0A498CXY2"/>
<comment type="caution">
    <text evidence="1">The sequence shown here is derived from an EMBL/GenBank/DDBJ whole genome shotgun (WGS) entry which is preliminary data.</text>
</comment>
<dbReference type="Proteomes" id="UP000267166">
    <property type="component" value="Unassembled WGS sequence"/>
</dbReference>
<organism evidence="1 2">
    <name type="scientific">Acinetobacter cumulans</name>
    <dbReference type="NCBI Taxonomy" id="2136182"/>
    <lineage>
        <taxon>Bacteria</taxon>
        <taxon>Pseudomonadati</taxon>
        <taxon>Pseudomonadota</taxon>
        <taxon>Gammaproteobacteria</taxon>
        <taxon>Moraxellales</taxon>
        <taxon>Moraxellaceae</taxon>
        <taxon>Acinetobacter</taxon>
    </lineage>
</organism>